<sequence>ADWRKVGYYGDAGANGAAEIRHCDNGVIGVVCDLGCPDE</sequence>
<name>A0A0F9BN12_9ZZZZ</name>
<reference evidence="1" key="1">
    <citation type="journal article" date="2015" name="Nature">
        <title>Complex archaea that bridge the gap between prokaryotes and eukaryotes.</title>
        <authorList>
            <person name="Spang A."/>
            <person name="Saw J.H."/>
            <person name="Jorgensen S.L."/>
            <person name="Zaremba-Niedzwiedzka K."/>
            <person name="Martijn J."/>
            <person name="Lind A.E."/>
            <person name="van Eijk R."/>
            <person name="Schleper C."/>
            <person name="Guy L."/>
            <person name="Ettema T.J."/>
        </authorList>
    </citation>
    <scope>NUCLEOTIDE SEQUENCE</scope>
</reference>
<organism evidence="1">
    <name type="scientific">marine sediment metagenome</name>
    <dbReference type="NCBI Taxonomy" id="412755"/>
    <lineage>
        <taxon>unclassified sequences</taxon>
        <taxon>metagenomes</taxon>
        <taxon>ecological metagenomes</taxon>
    </lineage>
</organism>
<accession>A0A0F9BN12</accession>
<comment type="caution">
    <text evidence="1">The sequence shown here is derived from an EMBL/GenBank/DDBJ whole genome shotgun (WGS) entry which is preliminary data.</text>
</comment>
<gene>
    <name evidence="1" type="ORF">LCGC14_2427070</name>
</gene>
<dbReference type="AlphaFoldDB" id="A0A0F9BN12"/>
<proteinExistence type="predicted"/>
<feature type="non-terminal residue" evidence="1">
    <location>
        <position position="1"/>
    </location>
</feature>
<protein>
    <submittedName>
        <fullName evidence="1">Uncharacterized protein</fullName>
    </submittedName>
</protein>
<evidence type="ECO:0000313" key="1">
    <source>
        <dbReference type="EMBL" id="KKL23269.1"/>
    </source>
</evidence>
<dbReference type="EMBL" id="LAZR01037035">
    <property type="protein sequence ID" value="KKL23269.1"/>
    <property type="molecule type" value="Genomic_DNA"/>
</dbReference>